<keyword evidence="3" id="KW-1185">Reference proteome</keyword>
<name>A0A1R0GTU6_9FUNG</name>
<dbReference type="Proteomes" id="UP000187455">
    <property type="component" value="Unassembled WGS sequence"/>
</dbReference>
<dbReference type="EMBL" id="LSSL01003614">
    <property type="protein sequence ID" value="OLY80268.1"/>
    <property type="molecule type" value="Genomic_DNA"/>
</dbReference>
<evidence type="ECO:0000256" key="1">
    <source>
        <dbReference type="SAM" id="Phobius"/>
    </source>
</evidence>
<accession>A0A1R0GTU6</accession>
<dbReference type="OrthoDB" id="5607183at2759"/>
<feature type="transmembrane region" description="Helical" evidence="1">
    <location>
        <begin position="73"/>
        <end position="93"/>
    </location>
</feature>
<comment type="caution">
    <text evidence="2">The sequence shown here is derived from an EMBL/GenBank/DDBJ whole genome shotgun (WGS) entry which is preliminary data.</text>
</comment>
<gene>
    <name evidence="2" type="ORF">AYI68_g5641</name>
</gene>
<protein>
    <submittedName>
        <fullName evidence="2">Uncharacterized protein</fullName>
    </submittedName>
</protein>
<keyword evidence="1" id="KW-0812">Transmembrane</keyword>
<sequence>MPQPLSAKLIPGNFTFLEYGFRIRSGPGRRGLSVSIQFNDENASKWEMAPFNKTIDILDDGALRRFQFSIASFFFYSLVGIFATTLVLSLLFAEKKTKQTPSIKMKMK</sequence>
<organism evidence="2 3">
    <name type="scientific">Smittium mucronatum</name>
    <dbReference type="NCBI Taxonomy" id="133383"/>
    <lineage>
        <taxon>Eukaryota</taxon>
        <taxon>Fungi</taxon>
        <taxon>Fungi incertae sedis</taxon>
        <taxon>Zoopagomycota</taxon>
        <taxon>Kickxellomycotina</taxon>
        <taxon>Harpellomycetes</taxon>
        <taxon>Harpellales</taxon>
        <taxon>Legeriomycetaceae</taxon>
        <taxon>Smittium</taxon>
    </lineage>
</organism>
<evidence type="ECO:0000313" key="3">
    <source>
        <dbReference type="Proteomes" id="UP000187455"/>
    </source>
</evidence>
<keyword evidence="1" id="KW-0472">Membrane</keyword>
<dbReference type="AlphaFoldDB" id="A0A1R0GTU6"/>
<proteinExistence type="predicted"/>
<reference evidence="2 3" key="1">
    <citation type="journal article" date="2016" name="Mol. Biol. Evol.">
        <title>Genome-Wide Survey of Gut Fungi (Harpellales) Reveals the First Horizontally Transferred Ubiquitin Gene from a Mosquito Host.</title>
        <authorList>
            <person name="Wang Y."/>
            <person name="White M.M."/>
            <person name="Kvist S."/>
            <person name="Moncalvo J.M."/>
        </authorList>
    </citation>
    <scope>NUCLEOTIDE SEQUENCE [LARGE SCALE GENOMIC DNA]</scope>
    <source>
        <strain evidence="2 3">ALG-7-W6</strain>
    </source>
</reference>
<keyword evidence="1" id="KW-1133">Transmembrane helix</keyword>
<evidence type="ECO:0000313" key="2">
    <source>
        <dbReference type="EMBL" id="OLY80268.1"/>
    </source>
</evidence>